<gene>
    <name evidence="2" type="ORF">TT172_LOCUS4767</name>
</gene>
<organism evidence="2 3">
    <name type="scientific">Thermothielavioides terrestris</name>
    <dbReference type="NCBI Taxonomy" id="2587410"/>
    <lineage>
        <taxon>Eukaryota</taxon>
        <taxon>Fungi</taxon>
        <taxon>Dikarya</taxon>
        <taxon>Ascomycota</taxon>
        <taxon>Pezizomycotina</taxon>
        <taxon>Sordariomycetes</taxon>
        <taxon>Sordariomycetidae</taxon>
        <taxon>Sordariales</taxon>
        <taxon>Chaetomiaceae</taxon>
        <taxon>Thermothielavioides</taxon>
    </lineage>
</organism>
<evidence type="ECO:0000256" key="1">
    <source>
        <dbReference type="SAM" id="MobiDB-lite"/>
    </source>
</evidence>
<protein>
    <submittedName>
        <fullName evidence="2">D308d343-0916-4d24-ae1d-94f1c50a1d50</fullName>
    </submittedName>
</protein>
<proteinExistence type="predicted"/>
<dbReference type="EMBL" id="OUUZ01000009">
    <property type="protein sequence ID" value="SPQ22348.1"/>
    <property type="molecule type" value="Genomic_DNA"/>
</dbReference>
<dbReference type="AlphaFoldDB" id="A0A3S5CWW8"/>
<evidence type="ECO:0000313" key="2">
    <source>
        <dbReference type="EMBL" id="SPQ22348.1"/>
    </source>
</evidence>
<evidence type="ECO:0000313" key="3">
    <source>
        <dbReference type="Proteomes" id="UP000289323"/>
    </source>
</evidence>
<feature type="compositionally biased region" description="Low complexity" evidence="1">
    <location>
        <begin position="97"/>
        <end position="161"/>
    </location>
</feature>
<name>A0A3S5CWW8_9PEZI</name>
<sequence>MAFTWESLYSFFNPPASPYPSTQGSSSLLSSALSLFRSANARAPTEETDLPMPPSTGFARGGAPGPSPAESTPSIADSEHGYFPPATSQSPYSHKGASASTLSTASSTASSTTSVPHPHPHPTATATATTLSTTAPSSSSSNQTTNQTTQPHPRPAAAAPEPARPRDVMSRDFPAPDPAAMPSLDELLARPPGRWSLRHYVRHARAVDVARPAAAEEDEDEGAGERRRRQLEEAKRDLLRAKAELDAKGVGRI</sequence>
<reference evidence="2 3" key="1">
    <citation type="submission" date="2018-04" db="EMBL/GenBank/DDBJ databases">
        <authorList>
            <person name="Huttner S."/>
            <person name="Dainat J."/>
        </authorList>
    </citation>
    <scope>NUCLEOTIDE SEQUENCE [LARGE SCALE GENOMIC DNA]</scope>
</reference>
<dbReference type="Proteomes" id="UP000289323">
    <property type="component" value="Unassembled WGS sequence"/>
</dbReference>
<feature type="region of interest" description="Disordered" evidence="1">
    <location>
        <begin position="40"/>
        <end position="183"/>
    </location>
</feature>
<accession>A0A3S5CWW8</accession>